<dbReference type="GO" id="GO:0016705">
    <property type="term" value="F:oxidoreductase activity, acting on paired donors, with incorporation or reduction of molecular oxygen"/>
    <property type="evidence" value="ECO:0007669"/>
    <property type="project" value="InterPro"/>
</dbReference>
<sequence length="298" mass="34704">MSLSIYSLLINIVAIFVIFFTLLYLYFTRNFDFWKKRSVPYAKPLPFVGNLKGAILQTVDIGQNLKQLYDEHKAKPCVGFFSFDQPSLLIIDPDLVKYILVKDAKNFINRVQTADEKTDPLTAKAVFALKDKKWRHIRLGMTPIFTTGKMKKMFYLVEKCAKELTLQVDKKIRTDECRLEVKDWMARYTTDVISSCAFGIESNTLVNPDGKFRSYLRRFTTYTTLKSFATLAISFAPKFQSLFKLKILDDDIVTFMRNTVWSTVRYREANNVDRKDFLDNMMELRKKGQDSNEDNIAL</sequence>
<evidence type="ECO:0000256" key="2">
    <source>
        <dbReference type="ARBA" id="ARBA00004174"/>
    </source>
</evidence>
<organism evidence="14 15">
    <name type="scientific">Cryptotermes secundus</name>
    <dbReference type="NCBI Taxonomy" id="105785"/>
    <lineage>
        <taxon>Eukaryota</taxon>
        <taxon>Metazoa</taxon>
        <taxon>Ecdysozoa</taxon>
        <taxon>Arthropoda</taxon>
        <taxon>Hexapoda</taxon>
        <taxon>Insecta</taxon>
        <taxon>Pterygota</taxon>
        <taxon>Neoptera</taxon>
        <taxon>Polyneoptera</taxon>
        <taxon>Dictyoptera</taxon>
        <taxon>Blattodea</taxon>
        <taxon>Blattoidea</taxon>
        <taxon>Termitoidae</taxon>
        <taxon>Kalotermitidae</taxon>
        <taxon>Cryptotermitinae</taxon>
        <taxon>Cryptotermes</taxon>
    </lineage>
</organism>
<dbReference type="PRINTS" id="PR00464">
    <property type="entry name" value="EP450II"/>
</dbReference>
<dbReference type="Proteomes" id="UP000235965">
    <property type="component" value="Unassembled WGS sequence"/>
</dbReference>
<dbReference type="Gene3D" id="1.10.630.10">
    <property type="entry name" value="Cytochrome P450"/>
    <property type="match status" value="1"/>
</dbReference>
<dbReference type="STRING" id="105785.A0A2J7QKJ8"/>
<dbReference type="InterPro" id="IPR050476">
    <property type="entry name" value="Insect_CytP450_Detox"/>
</dbReference>
<name>A0A2J7QKJ8_9NEOP</name>
<feature type="non-terminal residue" evidence="14">
    <location>
        <position position="298"/>
    </location>
</feature>
<keyword evidence="10" id="KW-0408">Iron</keyword>
<dbReference type="GO" id="GO:0004497">
    <property type="term" value="F:monooxygenase activity"/>
    <property type="evidence" value="ECO:0007669"/>
    <property type="project" value="UniProtKB-KW"/>
</dbReference>
<evidence type="ECO:0000256" key="4">
    <source>
        <dbReference type="ARBA" id="ARBA00010617"/>
    </source>
</evidence>
<comment type="subcellular location">
    <subcellularLocation>
        <location evidence="3">Endoplasmic reticulum membrane</location>
        <topology evidence="3">Peripheral membrane protein</topology>
    </subcellularLocation>
    <subcellularLocation>
        <location evidence="2">Microsome membrane</location>
        <topology evidence="2">Peripheral membrane protein</topology>
    </subcellularLocation>
</comment>
<dbReference type="SUPFAM" id="SSF48264">
    <property type="entry name" value="Cytochrome P450"/>
    <property type="match status" value="1"/>
</dbReference>
<keyword evidence="9" id="KW-0560">Oxidoreductase</keyword>
<dbReference type="EMBL" id="NEVH01013262">
    <property type="protein sequence ID" value="PNF29107.1"/>
    <property type="molecule type" value="Genomic_DNA"/>
</dbReference>
<evidence type="ECO:0000256" key="10">
    <source>
        <dbReference type="ARBA" id="ARBA00023004"/>
    </source>
</evidence>
<dbReference type="GO" id="GO:0020037">
    <property type="term" value="F:heme binding"/>
    <property type="evidence" value="ECO:0007669"/>
    <property type="project" value="InterPro"/>
</dbReference>
<evidence type="ECO:0000256" key="5">
    <source>
        <dbReference type="ARBA" id="ARBA00022617"/>
    </source>
</evidence>
<dbReference type="AlphaFoldDB" id="A0A2J7QKJ8"/>
<keyword evidence="13" id="KW-1133">Transmembrane helix</keyword>
<dbReference type="InterPro" id="IPR036396">
    <property type="entry name" value="Cyt_P450_sf"/>
</dbReference>
<keyword evidence="8" id="KW-0492">Microsome</keyword>
<keyword evidence="12 13" id="KW-0472">Membrane</keyword>
<dbReference type="OrthoDB" id="2789670at2759"/>
<proteinExistence type="inferred from homology"/>
<accession>A0A2J7QKJ8</accession>
<comment type="cofactor">
    <cofactor evidence="1">
        <name>heme</name>
        <dbReference type="ChEBI" id="CHEBI:30413"/>
    </cofactor>
</comment>
<keyword evidence="6" id="KW-0479">Metal-binding</keyword>
<evidence type="ECO:0000256" key="13">
    <source>
        <dbReference type="SAM" id="Phobius"/>
    </source>
</evidence>
<feature type="transmembrane region" description="Helical" evidence="13">
    <location>
        <begin position="6"/>
        <end position="27"/>
    </location>
</feature>
<reference evidence="14 15" key="1">
    <citation type="submission" date="2017-12" db="EMBL/GenBank/DDBJ databases">
        <title>Hemimetabolous genomes reveal molecular basis of termite eusociality.</title>
        <authorList>
            <person name="Harrison M.C."/>
            <person name="Jongepier E."/>
            <person name="Robertson H.M."/>
            <person name="Arning N."/>
            <person name="Bitard-Feildel T."/>
            <person name="Chao H."/>
            <person name="Childers C.P."/>
            <person name="Dinh H."/>
            <person name="Doddapaneni H."/>
            <person name="Dugan S."/>
            <person name="Gowin J."/>
            <person name="Greiner C."/>
            <person name="Han Y."/>
            <person name="Hu H."/>
            <person name="Hughes D.S.T."/>
            <person name="Huylmans A.-K."/>
            <person name="Kemena C."/>
            <person name="Kremer L.P.M."/>
            <person name="Lee S.L."/>
            <person name="Lopez-Ezquerra A."/>
            <person name="Mallet L."/>
            <person name="Monroy-Kuhn J.M."/>
            <person name="Moser A."/>
            <person name="Murali S.C."/>
            <person name="Muzny D.M."/>
            <person name="Otani S."/>
            <person name="Piulachs M.-D."/>
            <person name="Poelchau M."/>
            <person name="Qu J."/>
            <person name="Schaub F."/>
            <person name="Wada-Katsumata A."/>
            <person name="Worley K.C."/>
            <person name="Xie Q."/>
            <person name="Ylla G."/>
            <person name="Poulsen M."/>
            <person name="Gibbs R.A."/>
            <person name="Schal C."/>
            <person name="Richards S."/>
            <person name="Belles X."/>
            <person name="Korb J."/>
            <person name="Bornberg-Bauer E."/>
        </authorList>
    </citation>
    <scope>NUCLEOTIDE SEQUENCE [LARGE SCALE GENOMIC DNA]</scope>
    <source>
        <tissue evidence="14">Whole body</tissue>
    </source>
</reference>
<dbReference type="GO" id="GO:0005506">
    <property type="term" value="F:iron ion binding"/>
    <property type="evidence" value="ECO:0007669"/>
    <property type="project" value="InterPro"/>
</dbReference>
<protein>
    <submittedName>
        <fullName evidence="14">Uncharacterized protein</fullName>
    </submittedName>
</protein>
<dbReference type="PANTHER" id="PTHR24292">
    <property type="entry name" value="CYTOCHROME P450"/>
    <property type="match status" value="1"/>
</dbReference>
<dbReference type="PANTHER" id="PTHR24292:SF45">
    <property type="entry name" value="CYTOCHROME P450 6G1-RELATED"/>
    <property type="match status" value="1"/>
</dbReference>
<keyword evidence="13" id="KW-0812">Transmembrane</keyword>
<evidence type="ECO:0000256" key="1">
    <source>
        <dbReference type="ARBA" id="ARBA00001971"/>
    </source>
</evidence>
<evidence type="ECO:0000256" key="9">
    <source>
        <dbReference type="ARBA" id="ARBA00023002"/>
    </source>
</evidence>
<comment type="caution">
    <text evidence="14">The sequence shown here is derived from an EMBL/GenBank/DDBJ whole genome shotgun (WGS) entry which is preliminary data.</text>
</comment>
<evidence type="ECO:0000256" key="7">
    <source>
        <dbReference type="ARBA" id="ARBA00022824"/>
    </source>
</evidence>
<dbReference type="Pfam" id="PF00067">
    <property type="entry name" value="p450"/>
    <property type="match status" value="1"/>
</dbReference>
<keyword evidence="11" id="KW-0503">Monooxygenase</keyword>
<evidence type="ECO:0000256" key="8">
    <source>
        <dbReference type="ARBA" id="ARBA00022848"/>
    </source>
</evidence>
<evidence type="ECO:0000256" key="6">
    <source>
        <dbReference type="ARBA" id="ARBA00022723"/>
    </source>
</evidence>
<evidence type="ECO:0000256" key="12">
    <source>
        <dbReference type="ARBA" id="ARBA00023136"/>
    </source>
</evidence>
<gene>
    <name evidence="14" type="ORF">B7P43_G12591</name>
</gene>
<dbReference type="InParanoid" id="A0A2J7QKJ8"/>
<evidence type="ECO:0000256" key="11">
    <source>
        <dbReference type="ARBA" id="ARBA00023033"/>
    </source>
</evidence>
<evidence type="ECO:0000313" key="15">
    <source>
        <dbReference type="Proteomes" id="UP000235965"/>
    </source>
</evidence>
<keyword evidence="15" id="KW-1185">Reference proteome</keyword>
<comment type="similarity">
    <text evidence="4">Belongs to the cytochrome P450 family.</text>
</comment>
<dbReference type="InterPro" id="IPR001128">
    <property type="entry name" value="Cyt_P450"/>
</dbReference>
<evidence type="ECO:0000256" key="3">
    <source>
        <dbReference type="ARBA" id="ARBA00004406"/>
    </source>
</evidence>
<keyword evidence="7" id="KW-0256">Endoplasmic reticulum</keyword>
<keyword evidence="5" id="KW-0349">Heme</keyword>
<dbReference type="GO" id="GO:0005789">
    <property type="term" value="C:endoplasmic reticulum membrane"/>
    <property type="evidence" value="ECO:0007669"/>
    <property type="project" value="UniProtKB-SubCell"/>
</dbReference>
<dbReference type="InterPro" id="IPR002402">
    <property type="entry name" value="Cyt_P450_E_grp-II"/>
</dbReference>
<evidence type="ECO:0000313" key="14">
    <source>
        <dbReference type="EMBL" id="PNF29107.1"/>
    </source>
</evidence>